<sequence length="701" mass="80428">MKYKAPRLRSLRGWLRRRRRQPSPSSTRKNRDDYDLINAAAAVVTESLAKNAQVYGSILGSISSVSLTRGNQRRRRSRASSPKDNGQASDAVASDSQSCGESDELSCISQTSSRVIDGEAQPRCLKLTNFPSEIFFSVFSLIPPREVVRCRRVCKALHKALTDQSLCVSLILDRFPLTREARTLQRWIAEEQLPEAKANDREITDWVLIFAQLSRRYWNLSQGQPWKETKIRMRKGLQGLHGVNPWNRVLKSFRDTADYHHWDPLWTFSPDDGLLIYPDPDPTPNEVLQFRARNVETGEDIPLPFQLTEGSIIRVHLNDGVLLFTLKLPNADGFSFFIEAYDVICQKPGLPLQTTELKKKSSGFNRKKKDKKARQDFCIFQPRGRFPLRNINQPLSHQDRVFIAHNKTHFALYTWTRTDDPAWVSHSPPEELSIWYMGNLDTTGTHEGPENRVLPHKPICIKKFSKHRLDRLGLRQRFSPRLRGLKLDDSTWDPHSRSSCGHVYLLEDDHCLLKGPHSGRTLQDGHTVKVTGIHLTGLGPVWRESCDGRGGAVSPDIFSNHRGGSLQTLLCWRKESLRTISEWHRETPTRTSQCWRHDRFPMITVSHAHDEAAGVEFKAYQLFGHKVMSVSIPPNIYPPSSARLPQEEGEERRLVGFFCTEQEEFFQERIWEEMMARGHISGDERWVVGEDSEGDITVLRF</sequence>
<reference evidence="3 4" key="1">
    <citation type="submission" date="2020-01" db="EMBL/GenBank/DDBJ databases">
        <title>Identification and distribution of gene clusters putatively required for synthesis of sphingolipid metabolism inhibitors in phylogenetically diverse species of the filamentous fungus Fusarium.</title>
        <authorList>
            <person name="Kim H.-S."/>
            <person name="Busman M."/>
            <person name="Brown D.W."/>
            <person name="Divon H."/>
            <person name="Uhlig S."/>
            <person name="Proctor R.H."/>
        </authorList>
    </citation>
    <scope>NUCLEOTIDE SEQUENCE [LARGE SCALE GENOMIC DNA]</scope>
    <source>
        <strain evidence="3 4">NRRL 20459</strain>
    </source>
</reference>
<dbReference type="AlphaFoldDB" id="A0A8H4LLD5"/>
<dbReference type="SUPFAM" id="SSF81383">
    <property type="entry name" value="F-box domain"/>
    <property type="match status" value="1"/>
</dbReference>
<dbReference type="InterPro" id="IPR036047">
    <property type="entry name" value="F-box-like_dom_sf"/>
</dbReference>
<protein>
    <submittedName>
        <fullName evidence="3">F-box domain</fullName>
    </submittedName>
</protein>
<keyword evidence="4" id="KW-1185">Reference proteome</keyword>
<proteinExistence type="predicted"/>
<feature type="region of interest" description="Disordered" evidence="1">
    <location>
        <begin position="1"/>
        <end position="32"/>
    </location>
</feature>
<evidence type="ECO:0000259" key="2">
    <source>
        <dbReference type="PROSITE" id="PS50181"/>
    </source>
</evidence>
<evidence type="ECO:0000313" key="3">
    <source>
        <dbReference type="EMBL" id="KAF4469753.1"/>
    </source>
</evidence>
<dbReference type="EMBL" id="JAADYS010000435">
    <property type="protein sequence ID" value="KAF4469753.1"/>
    <property type="molecule type" value="Genomic_DNA"/>
</dbReference>
<accession>A0A8H4LLD5</accession>
<dbReference type="Gene3D" id="1.20.1280.50">
    <property type="match status" value="1"/>
</dbReference>
<comment type="caution">
    <text evidence="3">The sequence shown here is derived from an EMBL/GenBank/DDBJ whole genome shotgun (WGS) entry which is preliminary data.</text>
</comment>
<dbReference type="SMART" id="SM00256">
    <property type="entry name" value="FBOX"/>
    <property type="match status" value="1"/>
</dbReference>
<feature type="compositionally biased region" description="Basic residues" evidence="1">
    <location>
        <begin position="1"/>
        <end position="21"/>
    </location>
</feature>
<gene>
    <name evidence="3" type="ORF">FALBO_3339</name>
</gene>
<feature type="compositionally biased region" description="Low complexity" evidence="1">
    <location>
        <begin position="87"/>
        <end position="98"/>
    </location>
</feature>
<evidence type="ECO:0000313" key="4">
    <source>
        <dbReference type="Proteomes" id="UP000554235"/>
    </source>
</evidence>
<dbReference type="OrthoDB" id="5334391at2759"/>
<dbReference type="InterPro" id="IPR001810">
    <property type="entry name" value="F-box_dom"/>
</dbReference>
<feature type="domain" description="F-box" evidence="2">
    <location>
        <begin position="124"/>
        <end position="175"/>
    </location>
</feature>
<dbReference type="Pfam" id="PF12937">
    <property type="entry name" value="F-box-like"/>
    <property type="match status" value="1"/>
</dbReference>
<organism evidence="3 4">
    <name type="scientific">Fusarium albosuccineum</name>
    <dbReference type="NCBI Taxonomy" id="1237068"/>
    <lineage>
        <taxon>Eukaryota</taxon>
        <taxon>Fungi</taxon>
        <taxon>Dikarya</taxon>
        <taxon>Ascomycota</taxon>
        <taxon>Pezizomycotina</taxon>
        <taxon>Sordariomycetes</taxon>
        <taxon>Hypocreomycetidae</taxon>
        <taxon>Hypocreales</taxon>
        <taxon>Nectriaceae</taxon>
        <taxon>Fusarium</taxon>
        <taxon>Fusarium decemcellulare species complex</taxon>
    </lineage>
</organism>
<dbReference type="PROSITE" id="PS50181">
    <property type="entry name" value="FBOX"/>
    <property type="match status" value="1"/>
</dbReference>
<feature type="region of interest" description="Disordered" evidence="1">
    <location>
        <begin position="69"/>
        <end position="101"/>
    </location>
</feature>
<name>A0A8H4LLD5_9HYPO</name>
<dbReference type="Proteomes" id="UP000554235">
    <property type="component" value="Unassembled WGS sequence"/>
</dbReference>
<evidence type="ECO:0000256" key="1">
    <source>
        <dbReference type="SAM" id="MobiDB-lite"/>
    </source>
</evidence>